<evidence type="ECO:0000313" key="6">
    <source>
        <dbReference type="EMBL" id="GLS25891.1"/>
    </source>
</evidence>
<keyword evidence="3" id="KW-0998">Cell outer membrane</keyword>
<dbReference type="InterPro" id="IPR036942">
    <property type="entry name" value="Beta-barrel_TonB_sf"/>
</dbReference>
<dbReference type="SUPFAM" id="SSF56935">
    <property type="entry name" value="Porins"/>
    <property type="match status" value="1"/>
</dbReference>
<sequence>MKFLNRKSLAAAVLVAIGSTGAIAQETSSSIRGKILDTDGTPLENASISVVDTRTGVTRTYSTNNSGSFIAPRLPVGGPYNVIINGKQKVEVTSIGLGDVFKLNYTMQASQQNGIEEVIVEAEAYSAETVAAGPSAVFGLYEMETAVSFGRDIADVYALDPRISIDPSGGVNCGGKHPRFNSTTLDGVSQNDRFGLNNNGYSTATGMPFPFDAVEQISVELAPFDVAYGNFTACNINAVTKSGSNEFHGGAFYDVTNESLRGDSVGDGQDLSSPDYDEFRRGFNVSGPIIQDKLFFSLAYEESEAPEFTAMGFDGSGSGVERPWLSQSDYNRILDIAQNQYGYNPGGQPGNGTLEDKKYLVRLDYNINENHDLAFTYNYYDGSQLRSSDGDRDEFEFSNHFYTKGSESETYTIKYSAQWTDIFSTEIFYSNNTMDDSQVTIGDPSFGDMQIEIDNNTVYLGADDSRQANGLNTESDYFKFSAQLLAGDHLISGGYEREALSIFNLFVQHSRGGEYDFNDGSASNPDYCDALTAAQRQSDPGCGLSGIDRFELGAASFIYYGSGGGTNVAADAAASFENVLHTFYVQDEYYFADIDLTLVGGLRYERFESDDSPNENPTFTDAYGFSNTGTIDGVDLLMPRLGFTWGFSDQTTFRGGVGLFSGGNPNVWLSNAWSNDGLTNVQIDTEDLFGEDMVPSVFGGLPLSGAGRPGFDVPQALVDFVAGVTPSDASNSRVVSIDPNYEQPSEWKFAFGGTHEFNNGITADFDILYSVSKNSAYYVDITQEIKGYTQTGTPIYGYIDRDTLGSQNLMLTNSDEDAESLVFSASLNKSFDFGLDVSVGYSSASTEDISPMTSSTAGSNFQNTALRDINDPQAGTSNYEVPHRFTLNLTYTKEFISGLETRVTLSGWRQAGQATSYTMSSDDLEGRGPRSGRHLLYVPTGADDSNVVFADTFDQDAFFQWASDEGLGSGYVSRNSAEAKWSTLFNLRLEQELPTFIDDTYGSVYLKVYNLGNLLNDEWGHQNDAAFFSQEIVDVSVNDNGQYVFNSFSERDPNDFDEQASLWEIQVGARFMF</sequence>
<dbReference type="GO" id="GO:0009279">
    <property type="term" value="C:cell outer membrane"/>
    <property type="evidence" value="ECO:0007669"/>
    <property type="project" value="UniProtKB-SubCell"/>
</dbReference>
<keyword evidence="4" id="KW-0732">Signal</keyword>
<evidence type="ECO:0000256" key="4">
    <source>
        <dbReference type="SAM" id="SignalP"/>
    </source>
</evidence>
<dbReference type="SUPFAM" id="SSF49464">
    <property type="entry name" value="Carboxypeptidase regulatory domain-like"/>
    <property type="match status" value="1"/>
</dbReference>
<reference evidence="6 7" key="1">
    <citation type="journal article" date="2014" name="Int. J. Syst. Evol. Microbiol.">
        <title>Complete genome sequence of Corynebacterium casei LMG S-19264T (=DSM 44701T), isolated from a smear-ripened cheese.</title>
        <authorList>
            <consortium name="US DOE Joint Genome Institute (JGI-PGF)"/>
            <person name="Walter F."/>
            <person name="Albersmeier A."/>
            <person name="Kalinowski J."/>
            <person name="Ruckert C."/>
        </authorList>
    </citation>
    <scope>NUCLEOTIDE SEQUENCE [LARGE SCALE GENOMIC DNA]</scope>
    <source>
        <strain evidence="6 7">NBRC 110095</strain>
    </source>
</reference>
<name>A0AA37T5E7_9GAMM</name>
<keyword evidence="2" id="KW-0472">Membrane</keyword>
<dbReference type="RefSeq" id="WP_232595071.1">
    <property type="nucleotide sequence ID" value="NZ_BSPD01000035.1"/>
</dbReference>
<evidence type="ECO:0000256" key="1">
    <source>
        <dbReference type="ARBA" id="ARBA00004442"/>
    </source>
</evidence>
<dbReference type="Gene3D" id="2.40.170.20">
    <property type="entry name" value="TonB-dependent receptor, beta-barrel domain"/>
    <property type="match status" value="1"/>
</dbReference>
<comment type="caution">
    <text evidence="6">The sequence shown here is derived from an EMBL/GenBank/DDBJ whole genome shotgun (WGS) entry which is preliminary data.</text>
</comment>
<dbReference type="EMBL" id="BSPD01000035">
    <property type="protein sequence ID" value="GLS25891.1"/>
    <property type="molecule type" value="Genomic_DNA"/>
</dbReference>
<comment type="subcellular location">
    <subcellularLocation>
        <location evidence="1">Cell outer membrane</location>
    </subcellularLocation>
</comment>
<dbReference type="InterPro" id="IPR008969">
    <property type="entry name" value="CarboxyPept-like_regulatory"/>
</dbReference>
<accession>A0AA37T5E7</accession>
<dbReference type="AlphaFoldDB" id="A0AA37T5E7"/>
<organism evidence="6 7">
    <name type="scientific">Marinibactrum halimedae</name>
    <dbReference type="NCBI Taxonomy" id="1444977"/>
    <lineage>
        <taxon>Bacteria</taxon>
        <taxon>Pseudomonadati</taxon>
        <taxon>Pseudomonadota</taxon>
        <taxon>Gammaproteobacteria</taxon>
        <taxon>Cellvibrionales</taxon>
        <taxon>Cellvibrionaceae</taxon>
        <taxon>Marinibactrum</taxon>
    </lineage>
</organism>
<evidence type="ECO:0000313" key="7">
    <source>
        <dbReference type="Proteomes" id="UP001156870"/>
    </source>
</evidence>
<evidence type="ECO:0000256" key="2">
    <source>
        <dbReference type="ARBA" id="ARBA00023136"/>
    </source>
</evidence>
<dbReference type="InterPro" id="IPR057601">
    <property type="entry name" value="Oar-like_b-barrel"/>
</dbReference>
<feature type="domain" description="TonB-dependent transporter Oar-like beta-barrel" evidence="5">
    <location>
        <begin position="351"/>
        <end position="1013"/>
    </location>
</feature>
<dbReference type="Pfam" id="PF25183">
    <property type="entry name" value="OMP_b-brl_4"/>
    <property type="match status" value="2"/>
</dbReference>
<proteinExistence type="predicted"/>
<feature type="chain" id="PRO_5041328295" description="TonB-dependent transporter Oar-like beta-barrel domain-containing protein" evidence="4">
    <location>
        <begin position="25"/>
        <end position="1073"/>
    </location>
</feature>
<feature type="domain" description="TonB-dependent transporter Oar-like beta-barrel" evidence="5">
    <location>
        <begin position="239"/>
        <end position="303"/>
    </location>
</feature>
<protein>
    <recommendedName>
        <fullName evidence="5">TonB-dependent transporter Oar-like beta-barrel domain-containing protein</fullName>
    </recommendedName>
</protein>
<feature type="signal peptide" evidence="4">
    <location>
        <begin position="1"/>
        <end position="24"/>
    </location>
</feature>
<evidence type="ECO:0000256" key="3">
    <source>
        <dbReference type="ARBA" id="ARBA00023237"/>
    </source>
</evidence>
<evidence type="ECO:0000259" key="5">
    <source>
        <dbReference type="Pfam" id="PF25183"/>
    </source>
</evidence>
<dbReference type="Proteomes" id="UP001156870">
    <property type="component" value="Unassembled WGS sequence"/>
</dbReference>
<dbReference type="Gene3D" id="2.60.40.1120">
    <property type="entry name" value="Carboxypeptidase-like, regulatory domain"/>
    <property type="match status" value="1"/>
</dbReference>
<dbReference type="Pfam" id="PF13620">
    <property type="entry name" value="CarboxypepD_reg"/>
    <property type="match status" value="1"/>
</dbReference>
<keyword evidence="7" id="KW-1185">Reference proteome</keyword>
<gene>
    <name evidence="6" type="ORF">GCM10007877_16050</name>
</gene>